<proteinExistence type="inferred from homology"/>
<dbReference type="GO" id="GO:0005829">
    <property type="term" value="C:cytosol"/>
    <property type="evidence" value="ECO:0007669"/>
    <property type="project" value="TreeGrafter"/>
</dbReference>
<evidence type="ECO:0000256" key="5">
    <source>
        <dbReference type="ARBA" id="ARBA00048594"/>
    </source>
</evidence>
<dbReference type="PROSITE" id="PS50052">
    <property type="entry name" value="GUANYLATE_KINASE_2"/>
    <property type="match status" value="1"/>
</dbReference>
<evidence type="ECO:0000256" key="2">
    <source>
        <dbReference type="ARBA" id="ARBA00005790"/>
    </source>
</evidence>
<dbReference type="KEGG" id="ppsc:EHS13_31340"/>
<dbReference type="AlphaFoldDB" id="A0A6B8RUC7"/>
<feature type="domain" description="Guanylate kinase-like" evidence="6">
    <location>
        <begin position="4"/>
        <end position="184"/>
    </location>
</feature>
<dbReference type="GO" id="GO:0004385">
    <property type="term" value="F:GMP kinase activity"/>
    <property type="evidence" value="ECO:0007669"/>
    <property type="project" value="UniProtKB-EC"/>
</dbReference>
<gene>
    <name evidence="7" type="ORF">EHS13_31340</name>
</gene>
<dbReference type="CDD" id="cd00071">
    <property type="entry name" value="GMPK"/>
    <property type="match status" value="1"/>
</dbReference>
<dbReference type="InterPro" id="IPR027417">
    <property type="entry name" value="P-loop_NTPase"/>
</dbReference>
<reference evidence="8" key="1">
    <citation type="submission" date="2018-11" db="EMBL/GenBank/DDBJ databases">
        <title>Complete genome sequence of Paenibacillus sp. ML311-T8.</title>
        <authorList>
            <person name="Nam Y.-D."/>
            <person name="Kang J."/>
            <person name="Chung W.-H."/>
            <person name="Park Y.S."/>
        </authorList>
    </citation>
    <scope>NUCLEOTIDE SEQUENCE [LARGE SCALE GENOMIC DNA]</scope>
    <source>
        <strain evidence="8">ML311-T8</strain>
    </source>
</reference>
<evidence type="ECO:0000313" key="7">
    <source>
        <dbReference type="EMBL" id="QGQ99053.1"/>
    </source>
</evidence>
<evidence type="ECO:0000259" key="6">
    <source>
        <dbReference type="PROSITE" id="PS50052"/>
    </source>
</evidence>
<evidence type="ECO:0000256" key="3">
    <source>
        <dbReference type="ARBA" id="ARBA00022679"/>
    </source>
</evidence>
<comment type="similarity">
    <text evidence="2">Belongs to the guanylate kinase family.</text>
</comment>
<dbReference type="Proteomes" id="UP000426246">
    <property type="component" value="Chromosome"/>
</dbReference>
<dbReference type="Pfam" id="PF00625">
    <property type="entry name" value="Guanylate_kin"/>
    <property type="match status" value="1"/>
</dbReference>
<dbReference type="EMBL" id="CP034235">
    <property type="protein sequence ID" value="QGQ99053.1"/>
    <property type="molecule type" value="Genomic_DNA"/>
</dbReference>
<dbReference type="SMART" id="SM00072">
    <property type="entry name" value="GuKc"/>
    <property type="match status" value="1"/>
</dbReference>
<keyword evidence="3" id="KW-0808">Transferase</keyword>
<sequence>MKLGKIFVFYGPSAAGKSKIQKALTTEAFPRIITSTTRAQRVGEADRVDYIFMTADLFQEHLRNGDFVEWTLYHGEHYGTLKAEISKMHASDKQAHIILDLAGVVSLKQLFTNTVAIYIGADIDSIKRRLVERESSSEEVDWRLNKAITEELTATYTQHADLIFWNNDDMAFNETVRRVQEAIGIKGTFETHAE</sequence>
<evidence type="ECO:0000313" key="8">
    <source>
        <dbReference type="Proteomes" id="UP000426246"/>
    </source>
</evidence>
<dbReference type="Gene3D" id="3.40.50.300">
    <property type="entry name" value="P-loop containing nucleotide triphosphate hydrolases"/>
    <property type="match status" value="1"/>
</dbReference>
<keyword evidence="8" id="KW-1185">Reference proteome</keyword>
<name>A0A6B8RUC7_9BACL</name>
<comment type="catalytic activity">
    <reaction evidence="5">
        <text>GMP + ATP = GDP + ADP</text>
        <dbReference type="Rhea" id="RHEA:20780"/>
        <dbReference type="ChEBI" id="CHEBI:30616"/>
        <dbReference type="ChEBI" id="CHEBI:58115"/>
        <dbReference type="ChEBI" id="CHEBI:58189"/>
        <dbReference type="ChEBI" id="CHEBI:456216"/>
        <dbReference type="EC" id="2.7.4.8"/>
    </reaction>
</comment>
<organism evidence="7 8">
    <name type="scientific">Paenibacillus psychroresistens</name>
    <dbReference type="NCBI Taxonomy" id="1778678"/>
    <lineage>
        <taxon>Bacteria</taxon>
        <taxon>Bacillati</taxon>
        <taxon>Bacillota</taxon>
        <taxon>Bacilli</taxon>
        <taxon>Bacillales</taxon>
        <taxon>Paenibacillaceae</taxon>
        <taxon>Paenibacillus</taxon>
    </lineage>
</organism>
<dbReference type="InterPro" id="IPR008144">
    <property type="entry name" value="Guanylate_kin-like_dom"/>
</dbReference>
<comment type="function">
    <text evidence="1">Essential for recycling GMP and indirectly, cGMP.</text>
</comment>
<dbReference type="PANTHER" id="PTHR23117:SF13">
    <property type="entry name" value="GUANYLATE KINASE"/>
    <property type="match status" value="1"/>
</dbReference>
<dbReference type="InterPro" id="IPR008145">
    <property type="entry name" value="GK/Ca_channel_bsu"/>
</dbReference>
<keyword evidence="4" id="KW-0418">Kinase</keyword>
<dbReference type="SUPFAM" id="SSF52540">
    <property type="entry name" value="P-loop containing nucleoside triphosphate hydrolases"/>
    <property type="match status" value="1"/>
</dbReference>
<accession>A0A6B8RUC7</accession>
<protein>
    <recommendedName>
        <fullName evidence="6">Guanylate kinase-like domain-containing protein</fullName>
    </recommendedName>
</protein>
<dbReference type="PANTHER" id="PTHR23117">
    <property type="entry name" value="GUANYLATE KINASE-RELATED"/>
    <property type="match status" value="1"/>
</dbReference>
<evidence type="ECO:0000256" key="1">
    <source>
        <dbReference type="ARBA" id="ARBA00003531"/>
    </source>
</evidence>
<evidence type="ECO:0000256" key="4">
    <source>
        <dbReference type="ARBA" id="ARBA00022777"/>
    </source>
</evidence>